<dbReference type="PROSITE" id="PS00455">
    <property type="entry name" value="AMP_BINDING"/>
    <property type="match status" value="1"/>
</dbReference>
<dbReference type="Gene3D" id="3.40.50.980">
    <property type="match status" value="2"/>
</dbReference>
<evidence type="ECO:0000313" key="9">
    <source>
        <dbReference type="Proteomes" id="UP000037688"/>
    </source>
</evidence>
<dbReference type="InterPro" id="IPR020845">
    <property type="entry name" value="AMP-binding_CS"/>
</dbReference>
<evidence type="ECO:0000313" key="8">
    <source>
        <dbReference type="EMBL" id="KOY18182.1"/>
    </source>
</evidence>
<dbReference type="InterPro" id="IPR045851">
    <property type="entry name" value="AMP-bd_C_sf"/>
</dbReference>
<dbReference type="OrthoDB" id="9765680at2"/>
<comment type="caution">
    <text evidence="8">The sequence shown here is derived from an EMBL/GenBank/DDBJ whole genome shotgun (WGS) entry which is preliminary data.</text>
</comment>
<dbReference type="SUPFAM" id="SSF56801">
    <property type="entry name" value="Acetyl-CoA synthetase-like"/>
    <property type="match status" value="1"/>
</dbReference>
<dbReference type="GO" id="GO:0017000">
    <property type="term" value="P:antibiotic biosynthetic process"/>
    <property type="evidence" value="ECO:0007669"/>
    <property type="project" value="UniProtKB-KW"/>
</dbReference>
<evidence type="ECO:0000256" key="3">
    <source>
        <dbReference type="ARBA" id="ARBA00022450"/>
    </source>
</evidence>
<gene>
    <name evidence="8" type="ORF">AMS66_01770</name>
</gene>
<evidence type="ECO:0000256" key="6">
    <source>
        <dbReference type="ARBA" id="ARBA00023194"/>
    </source>
</evidence>
<organism evidence="8 9">
    <name type="scientific">Paenibacillus xylanivorans</name>
    <dbReference type="NCBI Taxonomy" id="1705561"/>
    <lineage>
        <taxon>Bacteria</taxon>
        <taxon>Bacillati</taxon>
        <taxon>Bacillota</taxon>
        <taxon>Bacilli</taxon>
        <taxon>Bacillales</taxon>
        <taxon>Paenibacillaceae</taxon>
        <taxon>Paenibacillus</taxon>
    </lineage>
</organism>
<evidence type="ECO:0000256" key="1">
    <source>
        <dbReference type="ARBA" id="ARBA00001957"/>
    </source>
</evidence>
<dbReference type="InterPro" id="IPR000873">
    <property type="entry name" value="AMP-dep_synth/lig_dom"/>
</dbReference>
<keyword evidence="3" id="KW-0596">Phosphopantetheine</keyword>
<dbReference type="PANTHER" id="PTHR44845:SF7">
    <property type="entry name" value="PLIPASTATIN SYNTHASE SUBUNIT D"/>
    <property type="match status" value="1"/>
</dbReference>
<dbReference type="FunFam" id="3.40.50.980:FF:000001">
    <property type="entry name" value="Non-ribosomal peptide synthetase"/>
    <property type="match status" value="1"/>
</dbReference>
<evidence type="ECO:0000256" key="5">
    <source>
        <dbReference type="ARBA" id="ARBA00022598"/>
    </source>
</evidence>
<dbReference type="FunFam" id="3.40.50.12780:FF:000012">
    <property type="entry name" value="Non-ribosomal peptide synthetase"/>
    <property type="match status" value="1"/>
</dbReference>
<feature type="non-terminal residue" evidence="8">
    <location>
        <position position="1"/>
    </location>
</feature>
<dbReference type="Gene3D" id="3.30.300.30">
    <property type="match status" value="1"/>
</dbReference>
<dbReference type="InterPro" id="IPR010071">
    <property type="entry name" value="AA_adenyl_dom"/>
</dbReference>
<reference evidence="8 9" key="1">
    <citation type="submission" date="2015-08" db="EMBL/GenBank/DDBJ databases">
        <title>Draft genome sequence of cellulolytic and xylanolytic Paenibacillus sp. A59, isolated from a decaying forest soil from Patagonia, Argentina.</title>
        <authorList>
            <person name="Ghio S."/>
            <person name="Caceres A.M."/>
            <person name="Talia P."/>
            <person name="Grasso D."/>
            <person name="Campos E."/>
        </authorList>
    </citation>
    <scope>NUCLEOTIDE SEQUENCE [LARGE SCALE GENOMIC DNA]</scope>
    <source>
        <strain evidence="8 9">A59</strain>
    </source>
</reference>
<keyword evidence="5" id="KW-0436">Ligase</keyword>
<keyword evidence="6" id="KW-0045">Antibiotic biosynthesis</keyword>
<dbReference type="AlphaFoldDB" id="A0A0M9BU31"/>
<evidence type="ECO:0000259" key="7">
    <source>
        <dbReference type="Pfam" id="PF00501"/>
    </source>
</evidence>
<feature type="non-terminal residue" evidence="8">
    <location>
        <position position="449"/>
    </location>
</feature>
<dbReference type="Pfam" id="PF00501">
    <property type="entry name" value="AMP-binding"/>
    <property type="match status" value="1"/>
</dbReference>
<evidence type="ECO:0000256" key="4">
    <source>
        <dbReference type="ARBA" id="ARBA00022553"/>
    </source>
</evidence>
<comment type="cofactor">
    <cofactor evidence="1">
        <name>pantetheine 4'-phosphate</name>
        <dbReference type="ChEBI" id="CHEBI:47942"/>
    </cofactor>
</comment>
<protein>
    <recommendedName>
        <fullName evidence="7">AMP-dependent synthetase/ligase domain-containing protein</fullName>
    </recommendedName>
</protein>
<feature type="domain" description="AMP-dependent synthetase/ligase" evidence="7">
    <location>
        <begin position="1"/>
        <end position="340"/>
    </location>
</feature>
<keyword evidence="4" id="KW-0597">Phosphoprotein</keyword>
<comment type="similarity">
    <text evidence="2">Belongs to the ATP-dependent AMP-binding enzyme family.</text>
</comment>
<dbReference type="PANTHER" id="PTHR44845">
    <property type="entry name" value="CARRIER DOMAIN-CONTAINING PROTEIN"/>
    <property type="match status" value="1"/>
</dbReference>
<dbReference type="Proteomes" id="UP000037688">
    <property type="component" value="Unassembled WGS sequence"/>
</dbReference>
<dbReference type="FunFam" id="2.30.38.10:FF:000001">
    <property type="entry name" value="Non-ribosomal peptide synthetase PvdI"/>
    <property type="match status" value="1"/>
</dbReference>
<sequence>PALLYGDQVMSYRELEIASKQVADDLIQAGCQGQPVALLMERSAELVIAMLGIIQAGAAFVPIDPAFPEKRVRYMLSDCGACLLLADASQQKRAVQRYGDQVTVWGPDVRTASCPQERETMPSVPEGLAYILYTSGSTGQPKGVLVQHSSILNTLNGLHELYPLGPQDVYLFKTAYTFDVSLSELFGWMWGGGALAILEPGGEKNPAALAAAIRRYGVTHINFVPPMLNALIHSLDEEGIQALHGLRYIFAAGEALPGALARAVAKKLPTVRLENLYGPTEVSIYATGYRVTGREEGSIPIGKPLPNVHVYIMDEAQSLQPIGVPGEMYVGGTGVAAGYLNREAQTAERFVEDPYVKGGKKDRTGDVARWNENGEIEYLGRTDDQVKIRGYRIELGEVEKQLLESGLVREAVVVSKTDRVGLPYLCAYVTAQGEVKLEELREELGRRVP</sequence>
<dbReference type="Gene3D" id="2.30.38.10">
    <property type="entry name" value="Luciferase, Domain 3"/>
    <property type="match status" value="1"/>
</dbReference>
<keyword evidence="9" id="KW-1185">Reference proteome</keyword>
<evidence type="ECO:0000256" key="2">
    <source>
        <dbReference type="ARBA" id="ARBA00006432"/>
    </source>
</evidence>
<dbReference type="InterPro" id="IPR020459">
    <property type="entry name" value="AMP-binding"/>
</dbReference>
<accession>A0A0M9BU31</accession>
<dbReference type="EMBL" id="LITU01000016">
    <property type="protein sequence ID" value="KOY18182.1"/>
    <property type="molecule type" value="Genomic_DNA"/>
</dbReference>
<dbReference type="CDD" id="cd05930">
    <property type="entry name" value="A_NRPS"/>
    <property type="match status" value="1"/>
</dbReference>
<name>A0A0M9BU31_9BACL</name>
<dbReference type="PATRIC" id="fig|1705561.3.peg.4690"/>
<dbReference type="NCBIfam" id="TIGR01733">
    <property type="entry name" value="AA-adenyl-dom"/>
    <property type="match status" value="1"/>
</dbReference>
<dbReference type="GO" id="GO:0016874">
    <property type="term" value="F:ligase activity"/>
    <property type="evidence" value="ECO:0007669"/>
    <property type="project" value="UniProtKB-KW"/>
</dbReference>
<proteinExistence type="inferred from homology"/>
<dbReference type="PRINTS" id="PR00154">
    <property type="entry name" value="AMPBINDING"/>
</dbReference>